<reference evidence="1" key="1">
    <citation type="submission" date="2021-09" db="EMBL/GenBank/DDBJ databases">
        <title>Genomic analysis of Ralstonia spp.</title>
        <authorList>
            <person name="Aburjaile F."/>
            <person name="Ariute J.C."/>
            <person name="Pais A.K.L."/>
            <person name="Albuquerque G.M.R."/>
            <person name="Silva A.M.F."/>
            <person name="Brenig B."/>
            <person name="Azevedo V."/>
            <person name="Matiuzzi M."/>
            <person name="Ramos R."/>
            <person name="Goes-Neto A."/>
            <person name="Soares S."/>
            <person name="Iseppon A.M.B."/>
            <person name="Souza E."/>
            <person name="Gama M."/>
        </authorList>
    </citation>
    <scope>NUCLEOTIDE SEQUENCE</scope>
    <source>
        <strain evidence="1">B4</strain>
    </source>
</reference>
<sequence length="116" mass="12675">MSKLLIYIGENEKFDVEAVINVITSMRGVSKARRGNFIGAIFECEYTAKGRNTIIRISPEAETITAEGLGDEALEFALELQKGTSIPLHAIDMDYSFNVALGGFSSVSDLRRAISN</sequence>
<dbReference type="RefSeq" id="WP_081019803.1">
    <property type="nucleotide sequence ID" value="NZ_CDQJ01000001.1"/>
</dbReference>
<protein>
    <submittedName>
        <fullName evidence="1">Uncharacterized protein</fullName>
    </submittedName>
</protein>
<accession>A0AAE3NL40</accession>
<gene>
    <name evidence="1" type="ORF">LBW55_12815</name>
</gene>
<proteinExistence type="predicted"/>
<evidence type="ECO:0000313" key="1">
    <source>
        <dbReference type="EMBL" id="MDB0522486.1"/>
    </source>
</evidence>
<comment type="caution">
    <text evidence="1">The sequence shown here is derived from an EMBL/GenBank/DDBJ whole genome shotgun (WGS) entry which is preliminary data.</text>
</comment>
<dbReference type="Proteomes" id="UP001143674">
    <property type="component" value="Unassembled WGS sequence"/>
</dbReference>
<evidence type="ECO:0000313" key="2">
    <source>
        <dbReference type="Proteomes" id="UP001143674"/>
    </source>
</evidence>
<dbReference type="EMBL" id="JAIVEX010000006">
    <property type="protein sequence ID" value="MDB0522486.1"/>
    <property type="molecule type" value="Genomic_DNA"/>
</dbReference>
<organism evidence="1 2">
    <name type="scientific">Ralstonia solanacearum</name>
    <name type="common">Pseudomonas solanacearum</name>
    <dbReference type="NCBI Taxonomy" id="305"/>
    <lineage>
        <taxon>Bacteria</taxon>
        <taxon>Pseudomonadati</taxon>
        <taxon>Pseudomonadota</taxon>
        <taxon>Betaproteobacteria</taxon>
        <taxon>Burkholderiales</taxon>
        <taxon>Burkholderiaceae</taxon>
        <taxon>Ralstonia</taxon>
        <taxon>Ralstonia solanacearum species complex</taxon>
    </lineage>
</organism>
<name>A0AAE3NL40_RALSL</name>
<dbReference type="AlphaFoldDB" id="A0AAE3NL40"/>